<dbReference type="GO" id="GO:0034599">
    <property type="term" value="P:cellular response to oxidative stress"/>
    <property type="evidence" value="ECO:0007669"/>
    <property type="project" value="InterPro"/>
</dbReference>
<keyword evidence="5" id="KW-0408">Iron</keyword>
<evidence type="ECO:0000256" key="4">
    <source>
        <dbReference type="ARBA" id="ARBA00023002"/>
    </source>
</evidence>
<proteinExistence type="inferred from homology"/>
<sequence>MDSSTRCLPEVSGGGSLQERTYKVKLIKTEGAKLGLDVDYMVERRVLPVMNVTGGLAQQWNLANPDKMMCKGDSLIEVNGITENVELMLEQCKTQTELSLTMTRAFTYDFLLVDLEKLITATNCGPILLRLSWHDAGVFSTGSLKGGCPNAAMRLPGGGEGVFAANAGLPTVALDLLKPISDKYCPSLISHADLWALAANVAIRLMGGPNIPTRFGRQDAKHWQEAVESQQCRLPDGDKGAVHLRDIFYPKGFSDKAIVALSGAHTVGHCHLERSGFQGAWTEAPLKFDNSYFKELLSKTYVEETTQKGMPQSRHGTSQTIMLVSDLAMIQDPVFKEHVDRYAADQGSFFQDFLEAWMELQENGCTELREVL</sequence>
<dbReference type="PRINTS" id="PR00459">
    <property type="entry name" value="ASPEROXIDASE"/>
</dbReference>
<keyword evidence="3" id="KW-0479">Metal-binding</keyword>
<dbReference type="EMBL" id="CAJNNV010033356">
    <property type="protein sequence ID" value="CAE8643419.1"/>
    <property type="molecule type" value="Genomic_DNA"/>
</dbReference>
<dbReference type="PROSITE" id="PS00436">
    <property type="entry name" value="PEROXIDASE_2"/>
    <property type="match status" value="1"/>
</dbReference>
<comment type="caution">
    <text evidence="8">The sequence shown here is derived from an EMBL/GenBank/DDBJ whole genome shotgun (WGS) entry which is preliminary data.</text>
</comment>
<keyword evidence="2" id="KW-0349">Heme</keyword>
<keyword evidence="4" id="KW-0560">Oxidoreductase</keyword>
<dbReference type="SUPFAM" id="SSF48113">
    <property type="entry name" value="Heme-dependent peroxidases"/>
    <property type="match status" value="1"/>
</dbReference>
<feature type="domain" description="Plant heme peroxidase family profile" evidence="7">
    <location>
        <begin position="128"/>
        <end position="372"/>
    </location>
</feature>
<evidence type="ECO:0000256" key="1">
    <source>
        <dbReference type="ARBA" id="ARBA00022559"/>
    </source>
</evidence>
<dbReference type="OrthoDB" id="2859658at2759"/>
<dbReference type="GO" id="GO:0000302">
    <property type="term" value="P:response to reactive oxygen species"/>
    <property type="evidence" value="ECO:0007669"/>
    <property type="project" value="TreeGrafter"/>
</dbReference>
<accession>A0A813I143</accession>
<organism evidence="8 9">
    <name type="scientific">Polarella glacialis</name>
    <name type="common">Dinoflagellate</name>
    <dbReference type="NCBI Taxonomy" id="89957"/>
    <lineage>
        <taxon>Eukaryota</taxon>
        <taxon>Sar</taxon>
        <taxon>Alveolata</taxon>
        <taxon>Dinophyceae</taxon>
        <taxon>Suessiales</taxon>
        <taxon>Suessiaceae</taxon>
        <taxon>Polarella</taxon>
    </lineage>
</organism>
<dbReference type="GO" id="GO:0004601">
    <property type="term" value="F:peroxidase activity"/>
    <property type="evidence" value="ECO:0007669"/>
    <property type="project" value="UniProtKB-KW"/>
</dbReference>
<dbReference type="GO" id="GO:0042744">
    <property type="term" value="P:hydrogen peroxide catabolic process"/>
    <property type="evidence" value="ECO:0007669"/>
    <property type="project" value="TreeGrafter"/>
</dbReference>
<dbReference type="GO" id="GO:0046872">
    <property type="term" value="F:metal ion binding"/>
    <property type="evidence" value="ECO:0007669"/>
    <property type="project" value="UniProtKB-KW"/>
</dbReference>
<dbReference type="PRINTS" id="PR00458">
    <property type="entry name" value="PEROXIDASE"/>
</dbReference>
<dbReference type="InterPro" id="IPR002207">
    <property type="entry name" value="Peroxidase_I"/>
</dbReference>
<dbReference type="InterPro" id="IPR019794">
    <property type="entry name" value="Peroxidases_AS"/>
</dbReference>
<evidence type="ECO:0000256" key="3">
    <source>
        <dbReference type="ARBA" id="ARBA00022723"/>
    </source>
</evidence>
<evidence type="ECO:0000256" key="2">
    <source>
        <dbReference type="ARBA" id="ARBA00022617"/>
    </source>
</evidence>
<evidence type="ECO:0000256" key="6">
    <source>
        <dbReference type="RuleBase" id="RU004241"/>
    </source>
</evidence>
<dbReference type="InterPro" id="IPR010255">
    <property type="entry name" value="Haem_peroxidase_sf"/>
</dbReference>
<name>A0A813I143_POLGL</name>
<dbReference type="PANTHER" id="PTHR31356">
    <property type="entry name" value="THYLAKOID LUMENAL 29 KDA PROTEIN, CHLOROPLASTIC-RELATED"/>
    <property type="match status" value="1"/>
</dbReference>
<dbReference type="InterPro" id="IPR002016">
    <property type="entry name" value="Haem_peroxidase"/>
</dbReference>
<dbReference type="PROSITE" id="PS50873">
    <property type="entry name" value="PEROXIDASE_4"/>
    <property type="match status" value="1"/>
</dbReference>
<dbReference type="AlphaFoldDB" id="A0A813I143"/>
<dbReference type="Gene3D" id="1.10.520.10">
    <property type="match status" value="1"/>
</dbReference>
<evidence type="ECO:0000313" key="8">
    <source>
        <dbReference type="EMBL" id="CAE8643419.1"/>
    </source>
</evidence>
<evidence type="ECO:0000313" key="9">
    <source>
        <dbReference type="Proteomes" id="UP000654075"/>
    </source>
</evidence>
<dbReference type="PANTHER" id="PTHR31356:SF36">
    <property type="entry name" value="L-ASCORBATE PEROXIDASE 3"/>
    <property type="match status" value="1"/>
</dbReference>
<dbReference type="Gene3D" id="1.10.420.10">
    <property type="entry name" value="Peroxidase, domain 2"/>
    <property type="match status" value="1"/>
</dbReference>
<comment type="similarity">
    <text evidence="6">Belongs to the peroxidase family.</text>
</comment>
<dbReference type="Proteomes" id="UP000654075">
    <property type="component" value="Unassembled WGS sequence"/>
</dbReference>
<dbReference type="InterPro" id="IPR044831">
    <property type="entry name" value="Ccp1-like"/>
</dbReference>
<evidence type="ECO:0000256" key="5">
    <source>
        <dbReference type="ARBA" id="ARBA00023004"/>
    </source>
</evidence>
<keyword evidence="1" id="KW-0575">Peroxidase</keyword>
<evidence type="ECO:0000259" key="7">
    <source>
        <dbReference type="PROSITE" id="PS50873"/>
    </source>
</evidence>
<keyword evidence="9" id="KW-1185">Reference proteome</keyword>
<reference evidence="8" key="1">
    <citation type="submission" date="2021-02" db="EMBL/GenBank/DDBJ databases">
        <authorList>
            <person name="Dougan E. K."/>
            <person name="Rhodes N."/>
            <person name="Thang M."/>
            <person name="Chan C."/>
        </authorList>
    </citation>
    <scope>NUCLEOTIDE SEQUENCE</scope>
</reference>
<dbReference type="Pfam" id="PF00141">
    <property type="entry name" value="peroxidase"/>
    <property type="match status" value="1"/>
</dbReference>
<dbReference type="GO" id="GO:0020037">
    <property type="term" value="F:heme binding"/>
    <property type="evidence" value="ECO:0007669"/>
    <property type="project" value="InterPro"/>
</dbReference>
<gene>
    <name evidence="8" type="ORF">PGLA1383_LOCUS57765</name>
</gene>
<protein>
    <recommendedName>
        <fullName evidence="7">Plant heme peroxidase family profile domain-containing protein</fullName>
    </recommendedName>
</protein>